<sequence>MNIISREPLPNLVEVFSGRSGYPLVKAKLACNIPEVQQYVRNPNKKVQREKEKHAEEQCVEKDVGGFRVSNIMINKQMVEYRLYRTFSFSH</sequence>
<name>A0A1I7TZ62_9PELO</name>
<accession>A0A1I7TZ62</accession>
<organism evidence="1 2">
    <name type="scientific">Caenorhabditis tropicalis</name>
    <dbReference type="NCBI Taxonomy" id="1561998"/>
    <lineage>
        <taxon>Eukaryota</taxon>
        <taxon>Metazoa</taxon>
        <taxon>Ecdysozoa</taxon>
        <taxon>Nematoda</taxon>
        <taxon>Chromadorea</taxon>
        <taxon>Rhabditida</taxon>
        <taxon>Rhabditina</taxon>
        <taxon>Rhabditomorpha</taxon>
        <taxon>Rhabditoidea</taxon>
        <taxon>Rhabditidae</taxon>
        <taxon>Peloderinae</taxon>
        <taxon>Caenorhabditis</taxon>
    </lineage>
</organism>
<dbReference type="WBParaSite" id="Csp11.Scaffold629.g13252.t1">
    <property type="protein sequence ID" value="Csp11.Scaffold629.g13252.t1"/>
    <property type="gene ID" value="Csp11.Scaffold629.g13252"/>
</dbReference>
<reference evidence="2" key="1">
    <citation type="submission" date="2016-11" db="UniProtKB">
        <authorList>
            <consortium name="WormBaseParasite"/>
        </authorList>
    </citation>
    <scope>IDENTIFICATION</scope>
</reference>
<evidence type="ECO:0000313" key="1">
    <source>
        <dbReference type="Proteomes" id="UP000095282"/>
    </source>
</evidence>
<protein>
    <submittedName>
        <fullName evidence="2">Transposase</fullName>
    </submittedName>
</protein>
<keyword evidence="1" id="KW-1185">Reference proteome</keyword>
<evidence type="ECO:0000313" key="2">
    <source>
        <dbReference type="WBParaSite" id="Csp11.Scaffold629.g13252.t1"/>
    </source>
</evidence>
<proteinExistence type="predicted"/>
<dbReference type="Proteomes" id="UP000095282">
    <property type="component" value="Unplaced"/>
</dbReference>
<dbReference type="AlphaFoldDB" id="A0A1I7TZ62"/>